<proteinExistence type="inferred from homology"/>
<dbReference type="AlphaFoldDB" id="A0A9P9WV92"/>
<evidence type="ECO:0000313" key="5">
    <source>
        <dbReference type="Proteomes" id="UP000829685"/>
    </source>
</evidence>
<evidence type="ECO:0000256" key="2">
    <source>
        <dbReference type="ARBA" id="ARBA00022857"/>
    </source>
</evidence>
<dbReference type="GO" id="GO:0048038">
    <property type="term" value="F:quinone binding"/>
    <property type="evidence" value="ECO:0007669"/>
    <property type="project" value="TreeGrafter"/>
</dbReference>
<dbReference type="PROSITE" id="PS00061">
    <property type="entry name" value="ADH_SHORT"/>
    <property type="match status" value="1"/>
</dbReference>
<keyword evidence="5" id="KW-1185">Reference proteome</keyword>
<dbReference type="GO" id="GO:0016616">
    <property type="term" value="F:oxidoreductase activity, acting on the CH-OH group of donors, NAD or NADP as acceptor"/>
    <property type="evidence" value="ECO:0007669"/>
    <property type="project" value="TreeGrafter"/>
</dbReference>
<dbReference type="GO" id="GO:0006633">
    <property type="term" value="P:fatty acid biosynthetic process"/>
    <property type="evidence" value="ECO:0007669"/>
    <property type="project" value="TreeGrafter"/>
</dbReference>
<dbReference type="Proteomes" id="UP000829685">
    <property type="component" value="Unassembled WGS sequence"/>
</dbReference>
<dbReference type="InterPro" id="IPR002347">
    <property type="entry name" value="SDR_fam"/>
</dbReference>
<sequence length="201" mass="20613">MAASFQDKLVVITGAASGIGRETAKILASRGALLSLSDITEDGLLTLKAEIEGITGNVGTAPFTSVVDVRSQDACRDWITATVSHFGGRPIDGAANLAGVVTLPKAAATDIRVASDAEIDFIFDVNVKGTINSLRAELPHMREGSPGVNGSAIVNAGSLSGLMGLGGYMPYVASKHAVIGITRTVAKEEGLRGIRVNAIAP</sequence>
<dbReference type="Gene3D" id="3.40.50.720">
    <property type="entry name" value="NAD(P)-binding Rossmann-like Domain"/>
    <property type="match status" value="1"/>
</dbReference>
<dbReference type="EMBL" id="JAFIMR010000004">
    <property type="protein sequence ID" value="KAI1879707.1"/>
    <property type="molecule type" value="Genomic_DNA"/>
</dbReference>
<dbReference type="PRINTS" id="PR00080">
    <property type="entry name" value="SDRFAMILY"/>
</dbReference>
<dbReference type="SUPFAM" id="SSF51735">
    <property type="entry name" value="NAD(P)-binding Rossmann-fold domains"/>
    <property type="match status" value="1"/>
</dbReference>
<organism evidence="4 5">
    <name type="scientific">Neoarthrinium moseri</name>
    <dbReference type="NCBI Taxonomy" id="1658444"/>
    <lineage>
        <taxon>Eukaryota</taxon>
        <taxon>Fungi</taxon>
        <taxon>Dikarya</taxon>
        <taxon>Ascomycota</taxon>
        <taxon>Pezizomycotina</taxon>
        <taxon>Sordariomycetes</taxon>
        <taxon>Xylariomycetidae</taxon>
        <taxon>Amphisphaeriales</taxon>
        <taxon>Apiosporaceae</taxon>
        <taxon>Neoarthrinium</taxon>
    </lineage>
</organism>
<reference evidence="4" key="1">
    <citation type="submission" date="2021-03" db="EMBL/GenBank/DDBJ databases">
        <title>Revisited historic fungal species revealed as producer of novel bioactive compounds through whole genome sequencing and comparative genomics.</title>
        <authorList>
            <person name="Vignolle G.A."/>
            <person name="Hochenegger N."/>
            <person name="Mach R.L."/>
            <person name="Mach-Aigner A.R."/>
            <person name="Javad Rahimi M."/>
            <person name="Salim K.A."/>
            <person name="Chan C.M."/>
            <person name="Lim L.B.L."/>
            <person name="Cai F."/>
            <person name="Druzhinina I.S."/>
            <person name="U'Ren J.M."/>
            <person name="Derntl C."/>
        </authorList>
    </citation>
    <scope>NUCLEOTIDE SEQUENCE</scope>
    <source>
        <strain evidence="4">TUCIM 5799</strain>
    </source>
</reference>
<dbReference type="PANTHER" id="PTHR42760:SF45">
    <property type="entry name" value="SHORT CHAIN DEHYDROGENASE_REDUCTASE FAMILY PROTEIN, PUTATIVE (AFU_ORTHOLOGUE AFUA_3G09150)-RELATED"/>
    <property type="match status" value="1"/>
</dbReference>
<dbReference type="InterPro" id="IPR020904">
    <property type="entry name" value="Sc_DH/Rdtase_CS"/>
</dbReference>
<evidence type="ECO:0000313" key="4">
    <source>
        <dbReference type="EMBL" id="KAI1879707.1"/>
    </source>
</evidence>
<evidence type="ECO:0000256" key="1">
    <source>
        <dbReference type="ARBA" id="ARBA00006484"/>
    </source>
</evidence>
<comment type="caution">
    <text evidence="4">The sequence shown here is derived from an EMBL/GenBank/DDBJ whole genome shotgun (WGS) entry which is preliminary data.</text>
</comment>
<dbReference type="PRINTS" id="PR00081">
    <property type="entry name" value="GDHRDH"/>
</dbReference>
<protein>
    <submittedName>
        <fullName evidence="4">Uncharacterized protein</fullName>
    </submittedName>
</protein>
<comment type="similarity">
    <text evidence="1 3">Belongs to the short-chain dehydrogenases/reductases (SDR) family.</text>
</comment>
<name>A0A9P9WV92_9PEZI</name>
<keyword evidence="2" id="KW-0521">NADP</keyword>
<evidence type="ECO:0000256" key="3">
    <source>
        <dbReference type="RuleBase" id="RU000363"/>
    </source>
</evidence>
<dbReference type="PANTHER" id="PTHR42760">
    <property type="entry name" value="SHORT-CHAIN DEHYDROGENASES/REDUCTASES FAMILY MEMBER"/>
    <property type="match status" value="1"/>
</dbReference>
<dbReference type="InterPro" id="IPR036291">
    <property type="entry name" value="NAD(P)-bd_dom_sf"/>
</dbReference>
<dbReference type="CDD" id="cd05233">
    <property type="entry name" value="SDR_c"/>
    <property type="match status" value="1"/>
</dbReference>
<accession>A0A9P9WV92</accession>
<gene>
    <name evidence="4" type="ORF">JX265_002661</name>
</gene>
<dbReference type="Pfam" id="PF00106">
    <property type="entry name" value="adh_short"/>
    <property type="match status" value="1"/>
</dbReference>